<organism evidence="1 2">
    <name type="scientific">Archangium minus</name>
    <dbReference type="NCBI Taxonomy" id="83450"/>
    <lineage>
        <taxon>Bacteria</taxon>
        <taxon>Pseudomonadati</taxon>
        <taxon>Myxococcota</taxon>
        <taxon>Myxococcia</taxon>
        <taxon>Myxococcales</taxon>
        <taxon>Cystobacterineae</taxon>
        <taxon>Archangiaceae</taxon>
        <taxon>Archangium</taxon>
    </lineage>
</organism>
<dbReference type="InterPro" id="IPR052949">
    <property type="entry name" value="PA_immunity-related"/>
</dbReference>
<reference evidence="1 2" key="1">
    <citation type="submission" date="2019-08" db="EMBL/GenBank/DDBJ databases">
        <title>Archangium and Cystobacter genomes.</title>
        <authorList>
            <person name="Chen I.-C.K."/>
            <person name="Wielgoss S."/>
        </authorList>
    </citation>
    <scope>NUCLEOTIDE SEQUENCE [LARGE SCALE GENOMIC DNA]</scope>
    <source>
        <strain evidence="1 2">Cbm 6</strain>
    </source>
</reference>
<name>A0ABY9X316_9BACT</name>
<sequence>MTHVPTDPEEASRLARRLAQEEFFENETFADLDLQGCDLGGKEFYRCTFLRTQFQESRWRNAKLEVCVFNGCDLTRAQLKGTALRDVRFEGSKLMGIDFTEVSANPEMSFEDCVLRYASFVGLSLRKTAFLRCSALEANFFDLDLSEADFTGTNLAGSNFRGCTLTRTDFSQVSGLFLDPARNRLKGTRVPVETAVSLAQSLGMQVTGFDDEKTERRSRKKS</sequence>
<dbReference type="EMBL" id="CP043494">
    <property type="protein sequence ID" value="WNG49785.1"/>
    <property type="molecule type" value="Genomic_DNA"/>
</dbReference>
<dbReference type="RefSeq" id="WP_395808104.1">
    <property type="nucleotide sequence ID" value="NZ_CP043494.1"/>
</dbReference>
<proteinExistence type="predicted"/>
<keyword evidence="2" id="KW-1185">Reference proteome</keyword>
<dbReference type="SUPFAM" id="SSF141571">
    <property type="entry name" value="Pentapeptide repeat-like"/>
    <property type="match status" value="1"/>
</dbReference>
<evidence type="ECO:0000313" key="1">
    <source>
        <dbReference type="EMBL" id="WNG49785.1"/>
    </source>
</evidence>
<dbReference type="PANTHER" id="PTHR42999:SF1">
    <property type="entry name" value="PENTAPEPTIDE REPEAT-CONTAINING PROTEIN"/>
    <property type="match status" value="1"/>
</dbReference>
<dbReference type="InterPro" id="IPR001646">
    <property type="entry name" value="5peptide_repeat"/>
</dbReference>
<dbReference type="PANTHER" id="PTHR42999">
    <property type="entry name" value="ANTIBIOTIC RESISTANCE PROTEIN MCBG"/>
    <property type="match status" value="1"/>
</dbReference>
<dbReference type="Gene3D" id="2.160.20.80">
    <property type="entry name" value="E3 ubiquitin-protein ligase SopA"/>
    <property type="match status" value="1"/>
</dbReference>
<evidence type="ECO:0000313" key="2">
    <source>
        <dbReference type="Proteomes" id="UP001611383"/>
    </source>
</evidence>
<gene>
    <name evidence="1" type="ORF">F0U60_40960</name>
</gene>
<dbReference type="Proteomes" id="UP001611383">
    <property type="component" value="Chromosome"/>
</dbReference>
<accession>A0ABY9X316</accession>
<dbReference type="Pfam" id="PF13599">
    <property type="entry name" value="Pentapeptide_4"/>
    <property type="match status" value="1"/>
</dbReference>
<protein>
    <submittedName>
        <fullName evidence="1">Pentapeptide repeat-containing protein</fullName>
    </submittedName>
</protein>